<dbReference type="EC" id="5.4.2.12" evidence="1"/>
<dbReference type="SMART" id="SM00855">
    <property type="entry name" value="PGAM"/>
    <property type="match status" value="1"/>
</dbReference>
<dbReference type="PANTHER" id="PTHR48100">
    <property type="entry name" value="BROAD-SPECIFICITY PHOSPHATASE YOR283W-RELATED"/>
    <property type="match status" value="1"/>
</dbReference>
<keyword evidence="2" id="KW-1185">Reference proteome</keyword>
<evidence type="ECO:0000313" key="1">
    <source>
        <dbReference type="EMBL" id="MBP1932920.1"/>
    </source>
</evidence>
<reference evidence="1 2" key="1">
    <citation type="submission" date="2021-03" db="EMBL/GenBank/DDBJ databases">
        <title>Genomic Encyclopedia of Type Strains, Phase IV (KMG-IV): sequencing the most valuable type-strain genomes for metagenomic binning, comparative biology and taxonomic classification.</title>
        <authorList>
            <person name="Goeker M."/>
        </authorList>
    </citation>
    <scope>NUCLEOTIDE SEQUENCE [LARGE SCALE GENOMIC DNA]</scope>
    <source>
        <strain evidence="1 2">DSM 24738</strain>
    </source>
</reference>
<dbReference type="GO" id="GO:0004619">
    <property type="term" value="F:phosphoglycerate mutase activity"/>
    <property type="evidence" value="ECO:0007669"/>
    <property type="project" value="UniProtKB-EC"/>
</dbReference>
<dbReference type="InterPro" id="IPR001345">
    <property type="entry name" value="PG/BPGM_mutase_AS"/>
</dbReference>
<keyword evidence="1" id="KW-0413">Isomerase</keyword>
<dbReference type="EMBL" id="JAGGKT010000008">
    <property type="protein sequence ID" value="MBP1932920.1"/>
    <property type="molecule type" value="Genomic_DNA"/>
</dbReference>
<protein>
    <submittedName>
        <fullName evidence="1">Phosphoglycerate mutase/uncharacterized phosphatase</fullName>
        <ecNumber evidence="1">5.4.2.12</ecNumber>
    </submittedName>
</protein>
<sequence>MITHFYLVRHGETDWNRSQRLQGHTDIPLNEIGRKQAEKIGKRMASLPLQVICSSDLERARKTAEEIYKYHTSSVFTISKELRERCYGEWEGMTFDQIQAKFPDHQKGKVLDANYGIETLEELKARGNRELQRLAEKYRGQHIAVVSHGGFINAVLHLYSNGVHGTGITKMGNTAFNHLIFEKEAWMIHTVNDTTHLSE</sequence>
<comment type="caution">
    <text evidence="1">The sequence shown here is derived from an EMBL/GenBank/DDBJ whole genome shotgun (WGS) entry which is preliminary data.</text>
</comment>
<dbReference type="PROSITE" id="PS00175">
    <property type="entry name" value="PG_MUTASE"/>
    <property type="match status" value="1"/>
</dbReference>
<dbReference type="Gene3D" id="3.40.50.1240">
    <property type="entry name" value="Phosphoglycerate mutase-like"/>
    <property type="match status" value="1"/>
</dbReference>
<dbReference type="InterPro" id="IPR013078">
    <property type="entry name" value="His_Pase_superF_clade-1"/>
</dbReference>
<organism evidence="1 2">
    <name type="scientific">Ammoniphilus resinae</name>
    <dbReference type="NCBI Taxonomy" id="861532"/>
    <lineage>
        <taxon>Bacteria</taxon>
        <taxon>Bacillati</taxon>
        <taxon>Bacillota</taxon>
        <taxon>Bacilli</taxon>
        <taxon>Bacillales</taxon>
        <taxon>Paenibacillaceae</taxon>
        <taxon>Aneurinibacillus group</taxon>
        <taxon>Ammoniphilus</taxon>
    </lineage>
</organism>
<dbReference type="PANTHER" id="PTHR48100:SF59">
    <property type="entry name" value="ADENOSYLCOBALAMIN_ALPHA-RIBAZOLE PHOSPHATASE"/>
    <property type="match status" value="1"/>
</dbReference>
<dbReference type="Pfam" id="PF00300">
    <property type="entry name" value="His_Phos_1"/>
    <property type="match status" value="1"/>
</dbReference>
<dbReference type="CDD" id="cd07067">
    <property type="entry name" value="HP_PGM_like"/>
    <property type="match status" value="1"/>
</dbReference>
<accession>A0ABS4GSU5</accession>
<dbReference type="InterPro" id="IPR029033">
    <property type="entry name" value="His_PPase_superfam"/>
</dbReference>
<gene>
    <name evidence="1" type="ORF">J2Z37_002931</name>
</gene>
<dbReference type="InterPro" id="IPR050275">
    <property type="entry name" value="PGM_Phosphatase"/>
</dbReference>
<proteinExistence type="predicted"/>
<dbReference type="RefSeq" id="WP_209810946.1">
    <property type="nucleotide sequence ID" value="NZ_JAGGKT010000008.1"/>
</dbReference>
<dbReference type="Proteomes" id="UP001519343">
    <property type="component" value="Unassembled WGS sequence"/>
</dbReference>
<evidence type="ECO:0000313" key="2">
    <source>
        <dbReference type="Proteomes" id="UP001519343"/>
    </source>
</evidence>
<name>A0ABS4GSU5_9BACL</name>
<dbReference type="SUPFAM" id="SSF53254">
    <property type="entry name" value="Phosphoglycerate mutase-like"/>
    <property type="match status" value="1"/>
</dbReference>